<name>A0A9P0CNS7_9CUCU</name>
<proteinExistence type="predicted"/>
<feature type="signal peptide" evidence="2">
    <location>
        <begin position="1"/>
        <end position="22"/>
    </location>
</feature>
<evidence type="ECO:0000313" key="3">
    <source>
        <dbReference type="EMBL" id="CAH1105076.1"/>
    </source>
</evidence>
<dbReference type="Proteomes" id="UP001153636">
    <property type="component" value="Chromosome 18"/>
</dbReference>
<evidence type="ECO:0000313" key="4">
    <source>
        <dbReference type="Proteomes" id="UP001153636"/>
    </source>
</evidence>
<dbReference type="Pfam" id="PF15002">
    <property type="entry name" value="ERK-JNK_inhib"/>
    <property type="match status" value="1"/>
</dbReference>
<dbReference type="EMBL" id="OV651830">
    <property type="protein sequence ID" value="CAH1105076.1"/>
    <property type="molecule type" value="Genomic_DNA"/>
</dbReference>
<dbReference type="OrthoDB" id="5854099at2759"/>
<dbReference type="InterPro" id="IPR026321">
    <property type="entry name" value="CC134"/>
</dbReference>
<dbReference type="PANTHER" id="PTHR14735">
    <property type="entry name" value="COILED-COIL DOMAIN-CONTAINING PROTEIN 134"/>
    <property type="match status" value="1"/>
</dbReference>
<protein>
    <recommendedName>
        <fullName evidence="5">Coiled-coil domain-containing protein 134</fullName>
    </recommendedName>
</protein>
<feature type="compositionally biased region" description="Basic residues" evidence="1">
    <location>
        <begin position="200"/>
        <end position="210"/>
    </location>
</feature>
<organism evidence="3 4">
    <name type="scientific">Psylliodes chrysocephalus</name>
    <dbReference type="NCBI Taxonomy" id="3402493"/>
    <lineage>
        <taxon>Eukaryota</taxon>
        <taxon>Metazoa</taxon>
        <taxon>Ecdysozoa</taxon>
        <taxon>Arthropoda</taxon>
        <taxon>Hexapoda</taxon>
        <taxon>Insecta</taxon>
        <taxon>Pterygota</taxon>
        <taxon>Neoptera</taxon>
        <taxon>Endopterygota</taxon>
        <taxon>Coleoptera</taxon>
        <taxon>Polyphaga</taxon>
        <taxon>Cucujiformia</taxon>
        <taxon>Chrysomeloidea</taxon>
        <taxon>Chrysomelidae</taxon>
        <taxon>Galerucinae</taxon>
        <taxon>Alticini</taxon>
        <taxon>Psylliodes</taxon>
    </lineage>
</organism>
<reference evidence="3" key="1">
    <citation type="submission" date="2022-01" db="EMBL/GenBank/DDBJ databases">
        <authorList>
            <person name="King R."/>
        </authorList>
    </citation>
    <scope>NUCLEOTIDE SEQUENCE</scope>
</reference>
<feature type="chain" id="PRO_5040353121" description="Coiled-coil domain-containing protein 134" evidence="2">
    <location>
        <begin position="23"/>
        <end position="218"/>
    </location>
</feature>
<accession>A0A9P0CNS7</accession>
<dbReference type="PANTHER" id="PTHR14735:SF1">
    <property type="entry name" value="COILED-COIL DOMAIN-CONTAINING PROTEIN 134"/>
    <property type="match status" value="1"/>
</dbReference>
<sequence length="218" mass="25750">MFEFKIFWPLCFSLFILPFTCSELENHETELAEELYKKLFKQQRAEQLTAIKNFQKTSSYEKQYQMITLMAERIFDNILESRVLIEASPFIPGVSDFPSDIEIRDALSNILENTALFSDIVLRFPEMSANLLRDNNNWDLVLQWGIAFCDQMKYLLDSSTVKLLKLVSQELNYIYRDTNYVNPYKKSPVREEEILEQKPPKKRKVLKKGPKLSNHFEL</sequence>
<dbReference type="AlphaFoldDB" id="A0A9P0CNS7"/>
<evidence type="ECO:0000256" key="2">
    <source>
        <dbReference type="SAM" id="SignalP"/>
    </source>
</evidence>
<evidence type="ECO:0008006" key="5">
    <source>
        <dbReference type="Google" id="ProtNLM"/>
    </source>
</evidence>
<keyword evidence="4" id="KW-1185">Reference proteome</keyword>
<gene>
    <name evidence="3" type="ORF">PSYICH_LOCUS5874</name>
</gene>
<feature type="region of interest" description="Disordered" evidence="1">
    <location>
        <begin position="197"/>
        <end position="218"/>
    </location>
</feature>
<keyword evidence="2" id="KW-0732">Signal</keyword>
<evidence type="ECO:0000256" key="1">
    <source>
        <dbReference type="SAM" id="MobiDB-lite"/>
    </source>
</evidence>